<gene>
    <name evidence="7" type="ORF">BIW11_06798</name>
</gene>
<feature type="transmembrane region" description="Helical" evidence="5">
    <location>
        <begin position="248"/>
        <end position="267"/>
    </location>
</feature>
<dbReference type="PANTHER" id="PTHR24064">
    <property type="entry name" value="SOLUTE CARRIER FAMILY 22 MEMBER"/>
    <property type="match status" value="1"/>
</dbReference>
<keyword evidence="8" id="KW-1185">Reference proteome</keyword>
<dbReference type="Gene3D" id="1.20.1250.20">
    <property type="entry name" value="MFS general substrate transporter like domains"/>
    <property type="match status" value="1"/>
</dbReference>
<dbReference type="PROSITE" id="PS50850">
    <property type="entry name" value="MFS"/>
    <property type="match status" value="1"/>
</dbReference>
<sequence>MEDIDVIQVIGRFGIYHGVITVVACLRAFPVAWTNMMSPLMAADVQHWCAPPNATIPAEWWRDHGVPRASLTSSDPSECLMYAWVPDADNRFGGHVDHGLQQPCTHGWAYDRGDFGITATEEWHLVCGDAWKRSAMQSIVMAGSLVGVIVFGRMSDKFGRKCTSFMSAVLLLVTGVSAAFVHSFVAFNAFRFILATATSGLTASLVTMFMEILPEADRIYMNVGFGIGYTLPVMLIPLLSYSLMNFRYMQLAIGLSIFLVLPFFCVIHESPKWLLAKHRFAEAEQAIVRIVRSNRRRVPNMADIMSKLAARAESESAAQSRNLGFIDIMRVPILRRTALTIGLNWFSWSFVSYYFALNAHRLPGNPHLNFAISTFAEIPSAFIAMCLIRKCRRRHSQVFNIMVAAAIFGVVFFLDNGYKGVKVWGNMAARMFVNNYGFIVWVSVHEIYPTPVRGAGYAVAMMFSRLGAGLAPFVKDVGDWTHSTVPCFIILGVCAMIVLCVLQLPETLNRKLPDTIKDVEALYRDTEDPGTYEEIKVVSAHEH</sequence>
<dbReference type="GO" id="GO:0022857">
    <property type="term" value="F:transmembrane transporter activity"/>
    <property type="evidence" value="ECO:0007669"/>
    <property type="project" value="InterPro"/>
</dbReference>
<dbReference type="SUPFAM" id="SSF103473">
    <property type="entry name" value="MFS general substrate transporter"/>
    <property type="match status" value="1"/>
</dbReference>
<dbReference type="GO" id="GO:0016020">
    <property type="term" value="C:membrane"/>
    <property type="evidence" value="ECO:0007669"/>
    <property type="project" value="UniProtKB-SubCell"/>
</dbReference>
<dbReference type="STRING" id="418985.A0A1V9XWR1"/>
<name>A0A1V9XWR1_9ACAR</name>
<feature type="transmembrane region" description="Helical" evidence="5">
    <location>
        <begin position="164"/>
        <end position="186"/>
    </location>
</feature>
<evidence type="ECO:0000313" key="7">
    <source>
        <dbReference type="EMBL" id="OQR77853.1"/>
    </source>
</evidence>
<dbReference type="InterPro" id="IPR020846">
    <property type="entry name" value="MFS_dom"/>
</dbReference>
<evidence type="ECO:0000313" key="8">
    <source>
        <dbReference type="Proteomes" id="UP000192247"/>
    </source>
</evidence>
<reference evidence="7 8" key="1">
    <citation type="journal article" date="2017" name="Gigascience">
        <title>Draft genome of the honey bee ectoparasitic mite, Tropilaelaps mercedesae, is shaped by the parasitic life history.</title>
        <authorList>
            <person name="Dong X."/>
            <person name="Armstrong S.D."/>
            <person name="Xia D."/>
            <person name="Makepeace B.L."/>
            <person name="Darby A.C."/>
            <person name="Kadowaki T."/>
        </authorList>
    </citation>
    <scope>NUCLEOTIDE SEQUENCE [LARGE SCALE GENOMIC DNA]</scope>
    <source>
        <strain evidence="7">Wuxi-XJTLU</strain>
    </source>
</reference>
<accession>A0A1V9XWR1</accession>
<dbReference type="Pfam" id="PF00083">
    <property type="entry name" value="Sugar_tr"/>
    <property type="match status" value="1"/>
</dbReference>
<feature type="transmembrane region" description="Helical" evidence="5">
    <location>
        <begin position="399"/>
        <end position="418"/>
    </location>
</feature>
<feature type="transmembrane region" description="Helical" evidence="5">
    <location>
        <begin position="368"/>
        <end position="387"/>
    </location>
</feature>
<feature type="transmembrane region" description="Helical" evidence="5">
    <location>
        <begin position="338"/>
        <end position="356"/>
    </location>
</feature>
<comment type="subcellular location">
    <subcellularLocation>
        <location evidence="1">Membrane</location>
        <topology evidence="1">Multi-pass membrane protein</topology>
    </subcellularLocation>
</comment>
<evidence type="ECO:0000259" key="6">
    <source>
        <dbReference type="PROSITE" id="PS50850"/>
    </source>
</evidence>
<proteinExistence type="predicted"/>
<evidence type="ECO:0000256" key="1">
    <source>
        <dbReference type="ARBA" id="ARBA00004141"/>
    </source>
</evidence>
<keyword evidence="3 5" id="KW-1133">Transmembrane helix</keyword>
<feature type="transmembrane region" description="Helical" evidence="5">
    <location>
        <begin position="135"/>
        <end position="152"/>
    </location>
</feature>
<evidence type="ECO:0000256" key="4">
    <source>
        <dbReference type="ARBA" id="ARBA00023136"/>
    </source>
</evidence>
<feature type="transmembrane region" description="Helical" evidence="5">
    <location>
        <begin position="219"/>
        <end position="242"/>
    </location>
</feature>
<dbReference type="AlphaFoldDB" id="A0A1V9XWR1"/>
<feature type="domain" description="Major facilitator superfamily (MFS) profile" evidence="6">
    <location>
        <begin position="83"/>
        <end position="510"/>
    </location>
</feature>
<dbReference type="InParanoid" id="A0A1V9XWR1"/>
<dbReference type="InterPro" id="IPR005828">
    <property type="entry name" value="MFS_sugar_transport-like"/>
</dbReference>
<dbReference type="Proteomes" id="UP000192247">
    <property type="component" value="Unassembled WGS sequence"/>
</dbReference>
<feature type="transmembrane region" description="Helical" evidence="5">
    <location>
        <begin position="480"/>
        <end position="502"/>
    </location>
</feature>
<evidence type="ECO:0000256" key="2">
    <source>
        <dbReference type="ARBA" id="ARBA00022692"/>
    </source>
</evidence>
<dbReference type="EMBL" id="MNPL01002973">
    <property type="protein sequence ID" value="OQR77853.1"/>
    <property type="molecule type" value="Genomic_DNA"/>
</dbReference>
<comment type="caution">
    <text evidence="7">The sequence shown here is derived from an EMBL/GenBank/DDBJ whole genome shotgun (WGS) entry which is preliminary data.</text>
</comment>
<evidence type="ECO:0000256" key="5">
    <source>
        <dbReference type="SAM" id="Phobius"/>
    </source>
</evidence>
<dbReference type="OrthoDB" id="8049622at2759"/>
<keyword evidence="4 5" id="KW-0472">Membrane</keyword>
<keyword evidence="2 5" id="KW-0812">Transmembrane</keyword>
<dbReference type="InterPro" id="IPR036259">
    <property type="entry name" value="MFS_trans_sf"/>
</dbReference>
<organism evidence="7 8">
    <name type="scientific">Tropilaelaps mercedesae</name>
    <dbReference type="NCBI Taxonomy" id="418985"/>
    <lineage>
        <taxon>Eukaryota</taxon>
        <taxon>Metazoa</taxon>
        <taxon>Ecdysozoa</taxon>
        <taxon>Arthropoda</taxon>
        <taxon>Chelicerata</taxon>
        <taxon>Arachnida</taxon>
        <taxon>Acari</taxon>
        <taxon>Parasitiformes</taxon>
        <taxon>Mesostigmata</taxon>
        <taxon>Gamasina</taxon>
        <taxon>Dermanyssoidea</taxon>
        <taxon>Laelapidae</taxon>
        <taxon>Tropilaelaps</taxon>
    </lineage>
</organism>
<feature type="transmembrane region" description="Helical" evidence="5">
    <location>
        <begin position="192"/>
        <end position="212"/>
    </location>
</feature>
<evidence type="ECO:0000256" key="3">
    <source>
        <dbReference type="ARBA" id="ARBA00022989"/>
    </source>
</evidence>
<protein>
    <submittedName>
        <fullName evidence="7">Solute carrier family 22 member 6-B-like</fullName>
    </submittedName>
</protein>